<protein>
    <submittedName>
        <fullName evidence="2">Uncharacterized protein</fullName>
    </submittedName>
</protein>
<organism evidence="2 3">
    <name type="scientific">Lecanosticta acicola</name>
    <dbReference type="NCBI Taxonomy" id="111012"/>
    <lineage>
        <taxon>Eukaryota</taxon>
        <taxon>Fungi</taxon>
        <taxon>Dikarya</taxon>
        <taxon>Ascomycota</taxon>
        <taxon>Pezizomycotina</taxon>
        <taxon>Dothideomycetes</taxon>
        <taxon>Dothideomycetidae</taxon>
        <taxon>Mycosphaerellales</taxon>
        <taxon>Mycosphaerellaceae</taxon>
        <taxon>Lecanosticta</taxon>
    </lineage>
</organism>
<evidence type="ECO:0000256" key="1">
    <source>
        <dbReference type="SAM" id="MobiDB-lite"/>
    </source>
</evidence>
<dbReference type="Proteomes" id="UP001296104">
    <property type="component" value="Unassembled WGS sequence"/>
</dbReference>
<sequence>MLRCPTSQRQRIVKFNTIHDMESSTHISTRMIEPTLLPFSMDEVKRDPLAARLAALDKKMATFQQSLVTYDKNLASIDRCFVEIRSEIEVVQEGIAQLGKPTQPSSLPLKAPLTVHTDG</sequence>
<dbReference type="AlphaFoldDB" id="A0AAI9EF64"/>
<gene>
    <name evidence="2" type="ORF">LECACI_7A009306</name>
</gene>
<feature type="region of interest" description="Disordered" evidence="1">
    <location>
        <begin position="100"/>
        <end position="119"/>
    </location>
</feature>
<accession>A0AAI9EF64</accession>
<proteinExistence type="predicted"/>
<dbReference type="EMBL" id="CAVMBE010000106">
    <property type="protein sequence ID" value="CAK4034148.1"/>
    <property type="molecule type" value="Genomic_DNA"/>
</dbReference>
<evidence type="ECO:0000313" key="3">
    <source>
        <dbReference type="Proteomes" id="UP001296104"/>
    </source>
</evidence>
<keyword evidence="3" id="KW-1185">Reference proteome</keyword>
<name>A0AAI9EF64_9PEZI</name>
<reference evidence="2" key="1">
    <citation type="submission" date="2023-11" db="EMBL/GenBank/DDBJ databases">
        <authorList>
            <person name="Alioto T."/>
            <person name="Alioto T."/>
            <person name="Gomez Garrido J."/>
        </authorList>
    </citation>
    <scope>NUCLEOTIDE SEQUENCE</scope>
</reference>
<evidence type="ECO:0000313" key="2">
    <source>
        <dbReference type="EMBL" id="CAK4034148.1"/>
    </source>
</evidence>
<comment type="caution">
    <text evidence="2">The sequence shown here is derived from an EMBL/GenBank/DDBJ whole genome shotgun (WGS) entry which is preliminary data.</text>
</comment>